<dbReference type="InterPro" id="IPR008949">
    <property type="entry name" value="Isoprenoid_synthase_dom_sf"/>
</dbReference>
<accession>A0A978VL31</accession>
<dbReference type="GO" id="GO:0004659">
    <property type="term" value="F:prenyltransferase activity"/>
    <property type="evidence" value="ECO:0007669"/>
    <property type="project" value="TreeGrafter"/>
</dbReference>
<dbReference type="SUPFAM" id="SSF48576">
    <property type="entry name" value="Terpenoid synthases"/>
    <property type="match status" value="1"/>
</dbReference>
<name>A0A978VL31_ZIZJJ</name>
<comment type="cofactor">
    <cofactor evidence="1">
        <name>Mg(2+)</name>
        <dbReference type="ChEBI" id="CHEBI:18420"/>
    </cofactor>
</comment>
<keyword evidence="2" id="KW-0808">Transferase</keyword>
<dbReference type="EMBL" id="JAEACU010000004">
    <property type="protein sequence ID" value="KAH7533800.1"/>
    <property type="molecule type" value="Genomic_DNA"/>
</dbReference>
<evidence type="ECO:0000313" key="7">
    <source>
        <dbReference type="Proteomes" id="UP000813462"/>
    </source>
</evidence>
<keyword evidence="4" id="KW-0460">Magnesium</keyword>
<comment type="caution">
    <text evidence="6">The sequence shown here is derived from an EMBL/GenBank/DDBJ whole genome shotgun (WGS) entry which is preliminary data.</text>
</comment>
<proteinExistence type="predicted"/>
<evidence type="ECO:0000256" key="4">
    <source>
        <dbReference type="ARBA" id="ARBA00022842"/>
    </source>
</evidence>
<dbReference type="Proteomes" id="UP000813462">
    <property type="component" value="Unassembled WGS sequence"/>
</dbReference>
<reference evidence="6" key="1">
    <citation type="journal article" date="2021" name="Front. Plant Sci.">
        <title>Chromosome-Scale Genome Assembly for Chinese Sour Jujube and Insights Into Its Genome Evolution and Domestication Signature.</title>
        <authorList>
            <person name="Shen L.-Y."/>
            <person name="Luo H."/>
            <person name="Wang X.-L."/>
            <person name="Wang X.-M."/>
            <person name="Qiu X.-J."/>
            <person name="Liu H."/>
            <person name="Zhou S.-S."/>
            <person name="Jia K.-H."/>
            <person name="Nie S."/>
            <person name="Bao Y.-T."/>
            <person name="Zhang R.-G."/>
            <person name="Yun Q.-Z."/>
            <person name="Chai Y.-H."/>
            <person name="Lu J.-Y."/>
            <person name="Li Y."/>
            <person name="Zhao S.-W."/>
            <person name="Mao J.-F."/>
            <person name="Jia S.-G."/>
            <person name="Mao Y.-M."/>
        </authorList>
    </citation>
    <scope>NUCLEOTIDE SEQUENCE</scope>
    <source>
        <strain evidence="6">AT0</strain>
        <tissue evidence="6">Leaf</tissue>
    </source>
</reference>
<keyword evidence="5" id="KW-0414">Isoprene biosynthesis</keyword>
<evidence type="ECO:0000256" key="3">
    <source>
        <dbReference type="ARBA" id="ARBA00022723"/>
    </source>
</evidence>
<sequence>MGGQLLDLRCKGKEISLKELEYIHVNKAAKLIEASVVCGAITGEGNEMEVERMRNLIGIEGVIIKGVWGVNNVDGGGSDGNAVAFLKQSSKELEKTARKDLESDKATYAKFMGIEEPKRIAGKLVGQAMEEITLFDASKAAPFFYWADYMITKLAE</sequence>
<dbReference type="Gene3D" id="1.10.600.10">
    <property type="entry name" value="Farnesyl Diphosphate Synthase"/>
    <property type="match status" value="1"/>
</dbReference>
<dbReference type="PANTHER" id="PTHR43281:SF1">
    <property type="entry name" value="FARNESYL DIPHOSPHATE SYNTHASE"/>
    <property type="match status" value="1"/>
</dbReference>
<evidence type="ECO:0000256" key="1">
    <source>
        <dbReference type="ARBA" id="ARBA00001946"/>
    </source>
</evidence>
<organism evidence="6 7">
    <name type="scientific">Ziziphus jujuba var. spinosa</name>
    <dbReference type="NCBI Taxonomy" id="714518"/>
    <lineage>
        <taxon>Eukaryota</taxon>
        <taxon>Viridiplantae</taxon>
        <taxon>Streptophyta</taxon>
        <taxon>Embryophyta</taxon>
        <taxon>Tracheophyta</taxon>
        <taxon>Spermatophyta</taxon>
        <taxon>Magnoliopsida</taxon>
        <taxon>eudicotyledons</taxon>
        <taxon>Gunneridae</taxon>
        <taxon>Pentapetalae</taxon>
        <taxon>rosids</taxon>
        <taxon>fabids</taxon>
        <taxon>Rosales</taxon>
        <taxon>Rhamnaceae</taxon>
        <taxon>Paliureae</taxon>
        <taxon>Ziziphus</taxon>
    </lineage>
</organism>
<gene>
    <name evidence="6" type="ORF">FEM48_Zijuj04G0170200</name>
</gene>
<dbReference type="GO" id="GO:0008299">
    <property type="term" value="P:isoprenoid biosynthetic process"/>
    <property type="evidence" value="ECO:0007669"/>
    <property type="project" value="UniProtKB-KW"/>
</dbReference>
<protein>
    <submittedName>
        <fullName evidence="6">Uncharacterized protein</fullName>
    </submittedName>
</protein>
<evidence type="ECO:0000256" key="2">
    <source>
        <dbReference type="ARBA" id="ARBA00022679"/>
    </source>
</evidence>
<evidence type="ECO:0000256" key="5">
    <source>
        <dbReference type="ARBA" id="ARBA00023229"/>
    </source>
</evidence>
<dbReference type="GO" id="GO:0046872">
    <property type="term" value="F:metal ion binding"/>
    <property type="evidence" value="ECO:0007669"/>
    <property type="project" value="UniProtKB-KW"/>
</dbReference>
<keyword evidence="3" id="KW-0479">Metal-binding</keyword>
<dbReference type="AlphaFoldDB" id="A0A978VL31"/>
<evidence type="ECO:0000313" key="6">
    <source>
        <dbReference type="EMBL" id="KAH7533800.1"/>
    </source>
</evidence>
<dbReference type="PANTHER" id="PTHR43281">
    <property type="entry name" value="FARNESYL DIPHOSPHATE SYNTHASE"/>
    <property type="match status" value="1"/>
</dbReference>